<evidence type="ECO:0000256" key="2">
    <source>
        <dbReference type="ARBA" id="ARBA00022737"/>
    </source>
</evidence>
<evidence type="ECO:0000256" key="3">
    <source>
        <dbReference type="ARBA" id="ARBA00022801"/>
    </source>
</evidence>
<dbReference type="InterPro" id="IPR013519">
    <property type="entry name" value="Int_alpha_beta-p"/>
</dbReference>
<protein>
    <submittedName>
        <fullName evidence="5">FG-GAP repeat-containing protein</fullName>
    </submittedName>
</protein>
<dbReference type="EMBL" id="FOFX01000072">
    <property type="protein sequence ID" value="SEQ52223.1"/>
    <property type="molecule type" value="Genomic_DNA"/>
</dbReference>
<keyword evidence="4" id="KW-0325">Glycoprotein</keyword>
<dbReference type="GO" id="GO:0007155">
    <property type="term" value="P:cell adhesion"/>
    <property type="evidence" value="ECO:0007669"/>
    <property type="project" value="InterPro"/>
</dbReference>
<dbReference type="Proteomes" id="UP000181998">
    <property type="component" value="Unassembled WGS sequence"/>
</dbReference>
<evidence type="ECO:0000313" key="6">
    <source>
        <dbReference type="Proteomes" id="UP000181998"/>
    </source>
</evidence>
<dbReference type="InterPro" id="IPR000413">
    <property type="entry name" value="Integrin_alpha"/>
</dbReference>
<dbReference type="GO" id="GO:0005509">
    <property type="term" value="F:calcium ion binding"/>
    <property type="evidence" value="ECO:0007669"/>
    <property type="project" value="InterPro"/>
</dbReference>
<dbReference type="GO" id="GO:0016787">
    <property type="term" value="F:hydrolase activity"/>
    <property type="evidence" value="ECO:0007669"/>
    <property type="project" value="UniProtKB-KW"/>
</dbReference>
<dbReference type="InterPro" id="IPR028994">
    <property type="entry name" value="Integrin_alpha_N"/>
</dbReference>
<accession>A0A1H9GQA7</accession>
<dbReference type="Gene3D" id="2.130.10.130">
    <property type="entry name" value="Integrin alpha, N-terminal"/>
    <property type="match status" value="4"/>
</dbReference>
<keyword evidence="1" id="KW-0732">Signal</keyword>
<dbReference type="InterPro" id="IPR013517">
    <property type="entry name" value="FG-GAP"/>
</dbReference>
<dbReference type="InterPro" id="IPR001343">
    <property type="entry name" value="Hemolysn_Ca-bd"/>
</dbReference>
<keyword evidence="2" id="KW-0677">Repeat</keyword>
<dbReference type="SUPFAM" id="SSF69318">
    <property type="entry name" value="Integrin alpha N-terminal domain"/>
    <property type="match status" value="1"/>
</dbReference>
<dbReference type="PRINTS" id="PR01185">
    <property type="entry name" value="INTEGRINA"/>
</dbReference>
<keyword evidence="3" id="KW-0378">Hydrolase</keyword>
<dbReference type="OrthoDB" id="480426at2"/>
<gene>
    <name evidence="5" type="ORF">SAMN05421510_10724</name>
</gene>
<name>A0A1H9GQA7_9PROT</name>
<dbReference type="Pfam" id="PF00353">
    <property type="entry name" value="HemolysinCabind"/>
    <property type="match status" value="1"/>
</dbReference>
<evidence type="ECO:0000256" key="4">
    <source>
        <dbReference type="ARBA" id="ARBA00023180"/>
    </source>
</evidence>
<dbReference type="Pfam" id="PF01839">
    <property type="entry name" value="FG-GAP"/>
    <property type="match status" value="3"/>
</dbReference>
<dbReference type="AlphaFoldDB" id="A0A1H9GQA7"/>
<dbReference type="GO" id="GO:0008305">
    <property type="term" value="C:integrin complex"/>
    <property type="evidence" value="ECO:0007669"/>
    <property type="project" value="InterPro"/>
</dbReference>
<reference evidence="6" key="1">
    <citation type="submission" date="2016-10" db="EMBL/GenBank/DDBJ databases">
        <authorList>
            <person name="Varghese N."/>
            <person name="Submissions S."/>
        </authorList>
    </citation>
    <scope>NUCLEOTIDE SEQUENCE [LARGE SCALE GENOMIC DNA]</scope>
    <source>
        <strain evidence="6">Nm9</strain>
    </source>
</reference>
<dbReference type="PANTHER" id="PTHR23221">
    <property type="entry name" value="GLYCOSYLPHOSPHATIDYLINOSITOL PHOSPHOLIPASE D"/>
    <property type="match status" value="1"/>
</dbReference>
<evidence type="ECO:0000256" key="1">
    <source>
        <dbReference type="ARBA" id="ARBA00022729"/>
    </source>
</evidence>
<evidence type="ECO:0000313" key="5">
    <source>
        <dbReference type="EMBL" id="SEQ52223.1"/>
    </source>
</evidence>
<dbReference type="SMART" id="SM00191">
    <property type="entry name" value="Int_alpha"/>
    <property type="match status" value="4"/>
</dbReference>
<organism evidence="5 6">
    <name type="scientific">Nitrosomonas ureae</name>
    <dbReference type="NCBI Taxonomy" id="44577"/>
    <lineage>
        <taxon>Bacteria</taxon>
        <taxon>Pseudomonadati</taxon>
        <taxon>Pseudomonadota</taxon>
        <taxon>Betaproteobacteria</taxon>
        <taxon>Nitrosomonadales</taxon>
        <taxon>Nitrosomonadaceae</taxon>
        <taxon>Nitrosomonas</taxon>
    </lineage>
</organism>
<dbReference type="SUPFAM" id="SSF51120">
    <property type="entry name" value="beta-Roll"/>
    <property type="match status" value="1"/>
</dbReference>
<sequence length="697" mass="71798">MTTTSINLSSLDGSNGFRLDGRTPDRTGFSVSNAGDINGDGFDDVIVGSSGLYAYSSSNLSYVVFGKESGFSPTVNLPDLDGNNGFRLDGVPDGFQDSMDHLVSGVGDINGDGFDDFAITESTFFDEYYIGSKGYIVFGKEAEFNAMMDLGGLDGSDGFFVLMKQDNIILSIKGAGDINDDGFDDLIVSDGETDQDGITYHEFSYIVFGKSAGFGASLDLSNFDGSNGFRLEKDTEYSHNGSVSTAGDVNGDGFDDFIVGGGALDSYVVFGKASGFDASLHLSNLNGSDGFRLHSGEGGISAVSTAGDVNGDGFDDFIVDGGALDSYVVFGKASGFDASLHLSNLNGSDGFRLHSGEGGISAVSTAGDVNGDGFDDFIVDGGALDSYVVFGKASGFDASLHLSNLNGSDGFRLHSGEGGISAVSNAGDVNGDGFDDVIIGVSRADQNGGNSGSSYVVFGKAVGFDASVNLFDLDGSNGFRLDGVAAGDRSGWSVSTAGDVNEDGFDDLLVGAPDISSSYVIFGRSSFVDEVDFPGTPGDDIFTGTSAAESFEGGDGSDRMIGRGGADSFDSGAGNDYIRILGDDFQFVDGGLGTDILGLAGSGYNLDLSNVIDNIHGIETIALYGVGDNTVTLTAQDVIDLSQETNTLKIKGNAGDRVVGLSSGWTDGGVHGNFHTYTQGEAVLLIGVDVTTDFPIA</sequence>
<proteinExistence type="predicted"/>
<dbReference type="PANTHER" id="PTHR23221:SF7">
    <property type="entry name" value="PHOSPHATIDYLINOSITOL-GLYCAN-SPECIFIC PHOSPHOLIPASE D"/>
    <property type="match status" value="1"/>
</dbReference>
<dbReference type="RefSeq" id="WP_083381533.1">
    <property type="nucleotide sequence ID" value="NZ_FOFX01000072.1"/>
</dbReference>
<dbReference type="InterPro" id="IPR011049">
    <property type="entry name" value="Serralysin-like_metalloprot_C"/>
</dbReference>